<evidence type="ECO:0000256" key="1">
    <source>
        <dbReference type="SAM" id="Phobius"/>
    </source>
</evidence>
<organism evidence="2 3">
    <name type="scientific">Lacticaseibacillus manihotivorans DSM 13343 = JCM 12514</name>
    <dbReference type="NCBI Taxonomy" id="1423769"/>
    <lineage>
        <taxon>Bacteria</taxon>
        <taxon>Bacillati</taxon>
        <taxon>Bacillota</taxon>
        <taxon>Bacilli</taxon>
        <taxon>Lactobacillales</taxon>
        <taxon>Lactobacillaceae</taxon>
        <taxon>Lacticaseibacillus</taxon>
    </lineage>
</organism>
<protein>
    <recommendedName>
        <fullName evidence="4">Immunity protein</fullName>
    </recommendedName>
</protein>
<evidence type="ECO:0008006" key="4">
    <source>
        <dbReference type="Google" id="ProtNLM"/>
    </source>
</evidence>
<keyword evidence="3" id="KW-1185">Reference proteome</keyword>
<keyword evidence="1" id="KW-0472">Membrane</keyword>
<feature type="transmembrane region" description="Helical" evidence="1">
    <location>
        <begin position="50"/>
        <end position="73"/>
    </location>
</feature>
<evidence type="ECO:0000313" key="3">
    <source>
        <dbReference type="Proteomes" id="UP000051790"/>
    </source>
</evidence>
<dbReference type="EMBL" id="AZEU01000055">
    <property type="protein sequence ID" value="KRL51931.1"/>
    <property type="molecule type" value="Genomic_DNA"/>
</dbReference>
<proteinExistence type="predicted"/>
<sequence>MLNTIFSLNQPIWQPLAGIAVLLLAAWELYSGYTEFQRIHKHGNRATSGFSAFAIYYSIAIGLILLGGAYSIFTMKF</sequence>
<feature type="transmembrane region" description="Helical" evidence="1">
    <location>
        <begin position="12"/>
        <end position="30"/>
    </location>
</feature>
<name>A0A0R1REM0_9LACO</name>
<reference evidence="2 3" key="1">
    <citation type="journal article" date="2015" name="Genome Announc.">
        <title>Expanding the biotechnology potential of lactobacilli through comparative genomics of 213 strains and associated genera.</title>
        <authorList>
            <person name="Sun Z."/>
            <person name="Harris H.M."/>
            <person name="McCann A."/>
            <person name="Guo C."/>
            <person name="Argimon S."/>
            <person name="Zhang W."/>
            <person name="Yang X."/>
            <person name="Jeffery I.B."/>
            <person name="Cooney J.C."/>
            <person name="Kagawa T.F."/>
            <person name="Liu W."/>
            <person name="Song Y."/>
            <person name="Salvetti E."/>
            <person name="Wrobel A."/>
            <person name="Rasinkangas P."/>
            <person name="Parkhill J."/>
            <person name="Rea M.C."/>
            <person name="O'Sullivan O."/>
            <person name="Ritari J."/>
            <person name="Douillard F.P."/>
            <person name="Paul Ross R."/>
            <person name="Yang R."/>
            <person name="Briner A.E."/>
            <person name="Felis G.E."/>
            <person name="de Vos W.M."/>
            <person name="Barrangou R."/>
            <person name="Klaenhammer T.R."/>
            <person name="Caufield P.W."/>
            <person name="Cui Y."/>
            <person name="Zhang H."/>
            <person name="O'Toole P.W."/>
        </authorList>
    </citation>
    <scope>NUCLEOTIDE SEQUENCE [LARGE SCALE GENOMIC DNA]</scope>
    <source>
        <strain evidence="2 3">DSM 13343</strain>
    </source>
</reference>
<dbReference type="Proteomes" id="UP000051790">
    <property type="component" value="Unassembled WGS sequence"/>
</dbReference>
<keyword evidence="1" id="KW-0812">Transmembrane</keyword>
<comment type="caution">
    <text evidence="2">The sequence shown here is derived from an EMBL/GenBank/DDBJ whole genome shotgun (WGS) entry which is preliminary data.</text>
</comment>
<dbReference type="RefSeq" id="WP_056962613.1">
    <property type="nucleotide sequence ID" value="NZ_AZEU01000055.1"/>
</dbReference>
<gene>
    <name evidence="2" type="ORF">FD01_GL002904</name>
</gene>
<accession>A0A0R1REM0</accession>
<keyword evidence="1" id="KW-1133">Transmembrane helix</keyword>
<dbReference type="PATRIC" id="fig|1423769.4.peg.3133"/>
<evidence type="ECO:0000313" key="2">
    <source>
        <dbReference type="EMBL" id="KRL51931.1"/>
    </source>
</evidence>
<dbReference type="OrthoDB" id="2304069at2"/>
<dbReference type="AlphaFoldDB" id="A0A0R1REM0"/>